<evidence type="ECO:0000256" key="3">
    <source>
        <dbReference type="ARBA" id="ARBA00013253"/>
    </source>
</evidence>
<feature type="domain" description="7,8-dihydro-6-hydroxymethylpterin-pyrophosphokinase" evidence="13">
    <location>
        <begin position="95"/>
        <end position="106"/>
    </location>
</feature>
<dbReference type="CDD" id="cd00483">
    <property type="entry name" value="HPPK"/>
    <property type="match status" value="1"/>
</dbReference>
<keyword evidence="9" id="KW-0289">Folate biosynthesis</keyword>
<protein>
    <recommendedName>
        <fullName evidence="4">2-amino-4-hydroxy-6-hydroxymethyldihydropteridine pyrophosphokinase</fullName>
        <ecNumber evidence="3">2.7.6.3</ecNumber>
    </recommendedName>
    <alternativeName>
        <fullName evidence="11">6-hydroxymethyl-7,8-dihydropterin pyrophosphokinase</fullName>
    </alternativeName>
    <alternativeName>
        <fullName evidence="12">7,8-dihydro-6-hydroxymethylpterin-pyrophosphokinase</fullName>
    </alternativeName>
</protein>
<dbReference type="Gene3D" id="3.30.70.560">
    <property type="entry name" value="7,8-Dihydro-6-hydroxymethylpterin-pyrophosphokinase HPPK"/>
    <property type="match status" value="1"/>
</dbReference>
<evidence type="ECO:0000256" key="9">
    <source>
        <dbReference type="ARBA" id="ARBA00022909"/>
    </source>
</evidence>
<evidence type="ECO:0000256" key="5">
    <source>
        <dbReference type="ARBA" id="ARBA00022679"/>
    </source>
</evidence>
<comment type="similarity">
    <text evidence="2">Belongs to the HPPK family.</text>
</comment>
<evidence type="ECO:0000256" key="2">
    <source>
        <dbReference type="ARBA" id="ARBA00005810"/>
    </source>
</evidence>
<keyword evidence="6" id="KW-0547">Nucleotide-binding</keyword>
<evidence type="ECO:0000256" key="11">
    <source>
        <dbReference type="ARBA" id="ARBA00029766"/>
    </source>
</evidence>
<dbReference type="GO" id="GO:0003848">
    <property type="term" value="F:2-amino-4-hydroxy-6-hydroxymethyldihydropteridine diphosphokinase activity"/>
    <property type="evidence" value="ECO:0007669"/>
    <property type="project" value="UniProtKB-EC"/>
</dbReference>
<evidence type="ECO:0000256" key="1">
    <source>
        <dbReference type="ARBA" id="ARBA00005051"/>
    </source>
</evidence>
<evidence type="ECO:0000256" key="7">
    <source>
        <dbReference type="ARBA" id="ARBA00022777"/>
    </source>
</evidence>
<comment type="pathway">
    <text evidence="1">Cofactor biosynthesis; tetrahydrofolate biosynthesis; 2-amino-4-hydroxy-6-hydroxymethyl-7,8-dihydropteridine diphosphate from 7,8-dihydroneopterin triphosphate: step 4/4.</text>
</comment>
<dbReference type="PANTHER" id="PTHR43071:SF1">
    <property type="entry name" value="2-AMINO-4-HYDROXY-6-HYDROXYMETHYLDIHYDROPTERIDINE PYROPHOSPHOKINASE"/>
    <property type="match status" value="1"/>
</dbReference>
<evidence type="ECO:0000259" key="13">
    <source>
        <dbReference type="PROSITE" id="PS00794"/>
    </source>
</evidence>
<organism evidence="14 15">
    <name type="scientific">Sphingomonas colocasiae</name>
    <dbReference type="NCBI Taxonomy" id="1848973"/>
    <lineage>
        <taxon>Bacteria</taxon>
        <taxon>Pseudomonadati</taxon>
        <taxon>Pseudomonadota</taxon>
        <taxon>Alphaproteobacteria</taxon>
        <taxon>Sphingomonadales</taxon>
        <taxon>Sphingomonadaceae</taxon>
        <taxon>Sphingomonas</taxon>
    </lineage>
</organism>
<evidence type="ECO:0000256" key="6">
    <source>
        <dbReference type="ARBA" id="ARBA00022741"/>
    </source>
</evidence>
<evidence type="ECO:0000256" key="8">
    <source>
        <dbReference type="ARBA" id="ARBA00022840"/>
    </source>
</evidence>
<keyword evidence="7" id="KW-0418">Kinase</keyword>
<proteinExistence type="inferred from homology"/>
<keyword evidence="8" id="KW-0067">ATP-binding</keyword>
<dbReference type="NCBIfam" id="TIGR01498">
    <property type="entry name" value="folK"/>
    <property type="match status" value="1"/>
</dbReference>
<evidence type="ECO:0000256" key="12">
    <source>
        <dbReference type="ARBA" id="ARBA00033413"/>
    </source>
</evidence>
<keyword evidence="5 14" id="KW-0808">Transferase</keyword>
<evidence type="ECO:0000256" key="4">
    <source>
        <dbReference type="ARBA" id="ARBA00016218"/>
    </source>
</evidence>
<dbReference type="PANTHER" id="PTHR43071">
    <property type="entry name" value="2-AMINO-4-HYDROXY-6-HYDROXYMETHYLDIHYDROPTERIDINE PYROPHOSPHOKINASE"/>
    <property type="match status" value="1"/>
</dbReference>
<gene>
    <name evidence="14" type="primary">folK</name>
    <name evidence="14" type="ORF">K7G82_01010</name>
</gene>
<evidence type="ECO:0000313" key="14">
    <source>
        <dbReference type="EMBL" id="MBY8820848.1"/>
    </source>
</evidence>
<dbReference type="Proteomes" id="UP000706039">
    <property type="component" value="Unassembled WGS sequence"/>
</dbReference>
<comment type="caution">
    <text evidence="14">The sequence shown here is derived from an EMBL/GenBank/DDBJ whole genome shotgun (WGS) entry which is preliminary data.</text>
</comment>
<keyword evidence="15" id="KW-1185">Reference proteome</keyword>
<evidence type="ECO:0000313" key="15">
    <source>
        <dbReference type="Proteomes" id="UP000706039"/>
    </source>
</evidence>
<comment type="function">
    <text evidence="10">Catalyzes the transfer of pyrophosphate from adenosine triphosphate (ATP) to 6-hydroxymethyl-7,8-dihydropterin, an enzymatic step in folate biosynthesis pathway.</text>
</comment>
<dbReference type="EC" id="2.7.6.3" evidence="3"/>
<dbReference type="InterPro" id="IPR035907">
    <property type="entry name" value="Hppk_sf"/>
</dbReference>
<evidence type="ECO:0000256" key="10">
    <source>
        <dbReference type="ARBA" id="ARBA00029409"/>
    </source>
</evidence>
<dbReference type="InterPro" id="IPR000550">
    <property type="entry name" value="Hppk"/>
</dbReference>
<sequence>MAGRPDLYAVALGSNRRHGRHGAPERVVAAAIAAMADAGLTILAVSPTLTTPPIGPSIRRFANAAALIETALPPAALLARLKTIERDFGRRRGQRWGARVIDLDIILWSGGLWASPTLSIPHRAFCTRDFVLFPLERIAPDWIDPLGNRSIRQLAARLRRRRPVDRPATRP</sequence>
<dbReference type="EMBL" id="JAINVV010000001">
    <property type="protein sequence ID" value="MBY8820848.1"/>
    <property type="molecule type" value="Genomic_DNA"/>
</dbReference>
<dbReference type="PROSITE" id="PS00794">
    <property type="entry name" value="HPPK"/>
    <property type="match status" value="1"/>
</dbReference>
<name>A0ABS7PHX2_9SPHN</name>
<reference evidence="14 15" key="1">
    <citation type="submission" date="2021-08" db="EMBL/GenBank/DDBJ databases">
        <authorList>
            <person name="Tuo L."/>
        </authorList>
    </citation>
    <scope>NUCLEOTIDE SEQUENCE [LARGE SCALE GENOMIC DNA]</scope>
    <source>
        <strain evidence="14 15">JCM 31229</strain>
    </source>
</reference>
<dbReference type="SUPFAM" id="SSF55083">
    <property type="entry name" value="6-hydroxymethyl-7,8-dihydropterin pyrophosphokinase, HPPK"/>
    <property type="match status" value="1"/>
</dbReference>
<accession>A0ABS7PHX2</accession>
<dbReference type="Pfam" id="PF01288">
    <property type="entry name" value="HPPK"/>
    <property type="match status" value="1"/>
</dbReference>